<keyword evidence="2" id="KW-1185">Reference proteome</keyword>
<evidence type="ECO:0000313" key="1">
    <source>
        <dbReference type="EMBL" id="SFB30591.1"/>
    </source>
</evidence>
<name>A0A1I0ZY93_9CLOT</name>
<dbReference type="AlphaFoldDB" id="A0A1I0ZY93"/>
<evidence type="ECO:0008006" key="3">
    <source>
        <dbReference type="Google" id="ProtNLM"/>
    </source>
</evidence>
<accession>A0A1I0ZY93</accession>
<organism evidence="1 2">
    <name type="scientific">Clostridium frigidicarnis</name>
    <dbReference type="NCBI Taxonomy" id="84698"/>
    <lineage>
        <taxon>Bacteria</taxon>
        <taxon>Bacillati</taxon>
        <taxon>Bacillota</taxon>
        <taxon>Clostridia</taxon>
        <taxon>Eubacteriales</taxon>
        <taxon>Clostridiaceae</taxon>
        <taxon>Clostridium</taxon>
    </lineage>
</organism>
<dbReference type="RefSeq" id="WP_090042379.1">
    <property type="nucleotide sequence ID" value="NZ_FOKI01000027.1"/>
</dbReference>
<reference evidence="1 2" key="1">
    <citation type="submission" date="2016-10" db="EMBL/GenBank/DDBJ databases">
        <authorList>
            <person name="de Groot N.N."/>
        </authorList>
    </citation>
    <scope>NUCLEOTIDE SEQUENCE [LARGE SCALE GENOMIC DNA]</scope>
    <source>
        <strain evidence="1 2">DSM 12271</strain>
    </source>
</reference>
<protein>
    <recommendedName>
        <fullName evidence="3">Coenzyme PQQ synthesis protein D (PqqD)</fullName>
    </recommendedName>
</protein>
<evidence type="ECO:0000313" key="2">
    <source>
        <dbReference type="Proteomes" id="UP000198619"/>
    </source>
</evidence>
<dbReference type="STRING" id="84698.SAMN04488528_102728"/>
<gene>
    <name evidence="1" type="ORF">SAMN04488528_102728</name>
</gene>
<proteinExistence type="predicted"/>
<dbReference type="OrthoDB" id="2087404at2"/>
<dbReference type="Proteomes" id="UP000198619">
    <property type="component" value="Unassembled WGS sequence"/>
</dbReference>
<dbReference type="EMBL" id="FOKI01000027">
    <property type="protein sequence ID" value="SFB30591.1"/>
    <property type="molecule type" value="Genomic_DNA"/>
</dbReference>
<sequence length="96" mass="11610">MEFQNQQLVKWECNNWYIREDKLIQICTQDGGSVILNPVFSNIWVNINYEITLEELWNKVKDSVTWNQFENTIEELKLYNLIYIIDVEDEFNLIFG</sequence>